<gene>
    <name evidence="2" type="ORF">BDQ12DRAFT_719643</name>
</gene>
<feature type="compositionally biased region" description="Basic and acidic residues" evidence="1">
    <location>
        <begin position="573"/>
        <end position="585"/>
    </location>
</feature>
<feature type="region of interest" description="Disordered" evidence="1">
    <location>
        <begin position="1"/>
        <end position="34"/>
    </location>
</feature>
<feature type="compositionally biased region" description="Polar residues" evidence="1">
    <location>
        <begin position="795"/>
        <end position="808"/>
    </location>
</feature>
<feature type="region of interest" description="Disordered" evidence="1">
    <location>
        <begin position="51"/>
        <end position="135"/>
    </location>
</feature>
<dbReference type="OrthoDB" id="3230904at2759"/>
<feature type="region of interest" description="Disordered" evidence="1">
    <location>
        <begin position="688"/>
        <end position="753"/>
    </location>
</feature>
<feature type="compositionally biased region" description="Low complexity" evidence="1">
    <location>
        <begin position="696"/>
        <end position="716"/>
    </location>
</feature>
<feature type="compositionally biased region" description="Basic and acidic residues" evidence="1">
    <location>
        <begin position="718"/>
        <end position="741"/>
    </location>
</feature>
<evidence type="ECO:0000256" key="1">
    <source>
        <dbReference type="SAM" id="MobiDB-lite"/>
    </source>
</evidence>
<feature type="compositionally biased region" description="Polar residues" evidence="1">
    <location>
        <begin position="251"/>
        <end position="264"/>
    </location>
</feature>
<feature type="region of interest" description="Disordered" evidence="1">
    <location>
        <begin position="325"/>
        <end position="344"/>
    </location>
</feature>
<organism evidence="2 3">
    <name type="scientific">Crucibulum laeve</name>
    <dbReference type="NCBI Taxonomy" id="68775"/>
    <lineage>
        <taxon>Eukaryota</taxon>
        <taxon>Fungi</taxon>
        <taxon>Dikarya</taxon>
        <taxon>Basidiomycota</taxon>
        <taxon>Agaricomycotina</taxon>
        <taxon>Agaricomycetes</taxon>
        <taxon>Agaricomycetidae</taxon>
        <taxon>Agaricales</taxon>
        <taxon>Agaricineae</taxon>
        <taxon>Nidulariaceae</taxon>
        <taxon>Crucibulum</taxon>
    </lineage>
</organism>
<feature type="compositionally biased region" description="Low complexity" evidence="1">
    <location>
        <begin position="914"/>
        <end position="933"/>
    </location>
</feature>
<feature type="compositionally biased region" description="Polar residues" evidence="1">
    <location>
        <begin position="216"/>
        <end position="228"/>
    </location>
</feature>
<feature type="region of interest" description="Disordered" evidence="1">
    <location>
        <begin position="433"/>
        <end position="676"/>
    </location>
</feature>
<name>A0A5C3MNP7_9AGAR</name>
<feature type="compositionally biased region" description="Basic and acidic residues" evidence="1">
    <location>
        <begin position="547"/>
        <end position="556"/>
    </location>
</feature>
<feature type="compositionally biased region" description="Low complexity" evidence="1">
    <location>
        <begin position="809"/>
        <end position="820"/>
    </location>
</feature>
<evidence type="ECO:0000313" key="2">
    <source>
        <dbReference type="EMBL" id="TFK42801.1"/>
    </source>
</evidence>
<feature type="compositionally biased region" description="Basic residues" evidence="1">
    <location>
        <begin position="512"/>
        <end position="521"/>
    </location>
</feature>
<feature type="compositionally biased region" description="Basic and acidic residues" evidence="1">
    <location>
        <begin position="1018"/>
        <end position="1029"/>
    </location>
</feature>
<feature type="region of interest" description="Disordered" evidence="1">
    <location>
        <begin position="769"/>
        <end position="1282"/>
    </location>
</feature>
<feature type="compositionally biased region" description="Low complexity" evidence="1">
    <location>
        <begin position="967"/>
        <end position="992"/>
    </location>
</feature>
<dbReference type="EMBL" id="ML213592">
    <property type="protein sequence ID" value="TFK42801.1"/>
    <property type="molecule type" value="Genomic_DNA"/>
</dbReference>
<dbReference type="STRING" id="68775.A0A5C3MNP7"/>
<feature type="compositionally biased region" description="Low complexity" evidence="1">
    <location>
        <begin position="655"/>
        <end position="665"/>
    </location>
</feature>
<feature type="compositionally biased region" description="Low complexity" evidence="1">
    <location>
        <begin position="877"/>
        <end position="896"/>
    </location>
</feature>
<protein>
    <submittedName>
        <fullName evidence="2">Uncharacterized protein</fullName>
    </submittedName>
</protein>
<feature type="compositionally biased region" description="Acidic residues" evidence="1">
    <location>
        <begin position="536"/>
        <end position="546"/>
    </location>
</feature>
<feature type="compositionally biased region" description="Acidic residues" evidence="1">
    <location>
        <begin position="78"/>
        <end position="87"/>
    </location>
</feature>
<feature type="region of interest" description="Disordered" evidence="1">
    <location>
        <begin position="199"/>
        <end position="264"/>
    </location>
</feature>
<feature type="compositionally biased region" description="Polar residues" evidence="1">
    <location>
        <begin position="1049"/>
        <end position="1082"/>
    </location>
</feature>
<feature type="compositionally biased region" description="Basic residues" evidence="1">
    <location>
        <begin position="9"/>
        <end position="21"/>
    </location>
</feature>
<proteinExistence type="predicted"/>
<feature type="compositionally biased region" description="Basic residues" evidence="1">
    <location>
        <begin position="1269"/>
        <end position="1282"/>
    </location>
</feature>
<feature type="compositionally biased region" description="Basic residues" evidence="1">
    <location>
        <begin position="92"/>
        <end position="101"/>
    </location>
</feature>
<feature type="compositionally biased region" description="Acidic residues" evidence="1">
    <location>
        <begin position="437"/>
        <end position="447"/>
    </location>
</feature>
<feature type="compositionally biased region" description="Low complexity" evidence="1">
    <location>
        <begin position="1102"/>
        <end position="1117"/>
    </location>
</feature>
<feature type="compositionally biased region" description="Low complexity" evidence="1">
    <location>
        <begin position="1162"/>
        <end position="1197"/>
    </location>
</feature>
<accession>A0A5C3MNP7</accession>
<keyword evidence="3" id="KW-1185">Reference proteome</keyword>
<feature type="compositionally biased region" description="Polar residues" evidence="1">
    <location>
        <begin position="497"/>
        <end position="508"/>
    </location>
</feature>
<feature type="compositionally biased region" description="Gly residues" evidence="1">
    <location>
        <begin position="1216"/>
        <end position="1227"/>
    </location>
</feature>
<feature type="compositionally biased region" description="Polar residues" evidence="1">
    <location>
        <begin position="608"/>
        <end position="646"/>
    </location>
</feature>
<dbReference type="Proteomes" id="UP000308652">
    <property type="component" value="Unassembled WGS sequence"/>
</dbReference>
<feature type="compositionally biased region" description="Polar residues" evidence="1">
    <location>
        <begin position="1234"/>
        <end position="1251"/>
    </location>
</feature>
<reference evidence="2 3" key="1">
    <citation type="journal article" date="2019" name="Nat. Ecol. Evol.">
        <title>Megaphylogeny resolves global patterns of mushroom evolution.</title>
        <authorList>
            <person name="Varga T."/>
            <person name="Krizsan K."/>
            <person name="Foldi C."/>
            <person name="Dima B."/>
            <person name="Sanchez-Garcia M."/>
            <person name="Sanchez-Ramirez S."/>
            <person name="Szollosi G.J."/>
            <person name="Szarkandi J.G."/>
            <person name="Papp V."/>
            <person name="Albert L."/>
            <person name="Andreopoulos W."/>
            <person name="Angelini C."/>
            <person name="Antonin V."/>
            <person name="Barry K.W."/>
            <person name="Bougher N.L."/>
            <person name="Buchanan P."/>
            <person name="Buyck B."/>
            <person name="Bense V."/>
            <person name="Catcheside P."/>
            <person name="Chovatia M."/>
            <person name="Cooper J."/>
            <person name="Damon W."/>
            <person name="Desjardin D."/>
            <person name="Finy P."/>
            <person name="Geml J."/>
            <person name="Haridas S."/>
            <person name="Hughes K."/>
            <person name="Justo A."/>
            <person name="Karasinski D."/>
            <person name="Kautmanova I."/>
            <person name="Kiss B."/>
            <person name="Kocsube S."/>
            <person name="Kotiranta H."/>
            <person name="LaButti K.M."/>
            <person name="Lechner B.E."/>
            <person name="Liimatainen K."/>
            <person name="Lipzen A."/>
            <person name="Lukacs Z."/>
            <person name="Mihaltcheva S."/>
            <person name="Morgado L.N."/>
            <person name="Niskanen T."/>
            <person name="Noordeloos M.E."/>
            <person name="Ohm R.A."/>
            <person name="Ortiz-Santana B."/>
            <person name="Ovrebo C."/>
            <person name="Racz N."/>
            <person name="Riley R."/>
            <person name="Savchenko A."/>
            <person name="Shiryaev A."/>
            <person name="Soop K."/>
            <person name="Spirin V."/>
            <person name="Szebenyi C."/>
            <person name="Tomsovsky M."/>
            <person name="Tulloss R.E."/>
            <person name="Uehling J."/>
            <person name="Grigoriev I.V."/>
            <person name="Vagvolgyi C."/>
            <person name="Papp T."/>
            <person name="Martin F.M."/>
            <person name="Miettinen O."/>
            <person name="Hibbett D.S."/>
            <person name="Nagy L.G."/>
        </authorList>
    </citation>
    <scope>NUCLEOTIDE SEQUENCE [LARGE SCALE GENOMIC DNA]</scope>
    <source>
        <strain evidence="2 3">CBS 166.37</strain>
    </source>
</reference>
<sequence length="1282" mass="134284">MASASSHNQSRRKHEKRHQLSPRRPLTRSNSSFLGAIKNIVTRPLNWFGAADDFEDAKGPQGKRRRAATQPSQPTITTDDDDDDDDNDSRAPRSKRMRVHSPPKDDHSIDLGQPSNQMQLHPPSQDPAHGYLDPPSTVFQQQQYYQSSSRQSLSAAPSMTRSVSVQLPTSTVHDLPYNAPQNTRSTLSPMRNLSISRTMSIDPPVRPTGRVPSFQPRHNISMDLSTSGPRPLTRDLSLPPIPSSGRASFRLRTSMTPQPQQIQREVSEPPALSSLMTNPMFVRGPPAQLTDAQRSLTPQPTSTLGTLVETVRSTKSPVRQHSSLLFGSGPSAEHTNAAREPTPAEKALHELDIYKTPLLPTRLRSANLPPTSSVTATSGVPDMFKSRRASNLVLMQDGPRTDRLGRKVSGKAVVNETKPYAGEGGMKKLLARRKMEVEDDQENDEEGEQRQERKVDDGDEDAMDDDDQTGHKVQASATLLEIPPPVPPSSKPDWYSAASSSAIPSGTSGRVGRVKSSRNHIARPTTRPKFSARFDDEADDIMDDGDEERRILEEAAKNVPEYKNPPPSFSFAKETKPIEHDHTNAKEPPISSLPFSINKPSTAPELEPQTQPKTSPFSLGSNDNALKQSGTSLFGPSVLSSASPAQESKPEPRARAPASAPVAPATNGGMPNFFANSSLLSKPLEITPPAALTFGPSTTSTTPPSFSFTPSTPSAPVKDSENPLWDGEKKKEVEKPKDEPPKTNLFGGFNAGPAKETSNAVPISFFGSAAFAPPSSPKEDAPPPSSSSSGFSFNKPATSVFSFDSGTKASAAPSIPASSIDVTGSPAPDLSAPKPLFGTSEPAKSMFGAEPSKPSALFGGEAPKQSTSLFGTDMPKPSSSPAPFSFSGSSSTTAPTQEPKPFAGFGATAEAPKPAFGTGSGSPFSFSPAPSAGVVEKEKATSPFGFGATPSTTPTADVKPGFVFGGAQPAQSSTTAAPASSFPFGGSGSTATDVSSKPFAFGQSAPAAPERPVTPPKNDQEFRMEESPTRELQQTNKPTEARPSLGGFNFNTPASSSIFGGSTTPSASPYPFGTSSNQTSNPFAPKETKLEEPQTFGGFGQATPSASTSTGFSFGGPKENAEPPRPSTGGGFPFGTTPTSANGPGPSFNFGVPSNTTGGFGQPQSGSAPSSPNTFSQPASFGFSAPPPLASSFSFGSQPASPAGGNITLPQPATPGGFGSAPGGGLGQQPAPTSPFSGPTPLASTPSSGGTLFTIGSAPTPAPAAGVRPMRKLPNRRGGGKR</sequence>
<feature type="compositionally biased region" description="Acidic residues" evidence="1">
    <location>
        <begin position="457"/>
        <end position="467"/>
    </location>
</feature>
<evidence type="ECO:0000313" key="3">
    <source>
        <dbReference type="Proteomes" id="UP000308652"/>
    </source>
</evidence>